<dbReference type="Proteomes" id="UP001629246">
    <property type="component" value="Unassembled WGS sequence"/>
</dbReference>
<dbReference type="PANTHER" id="PTHR40278:SF1">
    <property type="entry name" value="DNA UTILIZATION PROTEIN HOFN"/>
    <property type="match status" value="1"/>
</dbReference>
<proteinExistence type="predicted"/>
<dbReference type="PANTHER" id="PTHR40278">
    <property type="entry name" value="DNA UTILIZATION PROTEIN HOFN"/>
    <property type="match status" value="1"/>
</dbReference>
<evidence type="ECO:0000313" key="2">
    <source>
        <dbReference type="EMBL" id="MFL9926516.1"/>
    </source>
</evidence>
<dbReference type="Pfam" id="PF05137">
    <property type="entry name" value="PilN"/>
    <property type="match status" value="1"/>
</dbReference>
<evidence type="ECO:0008006" key="4">
    <source>
        <dbReference type="Google" id="ProtNLM"/>
    </source>
</evidence>
<comment type="caution">
    <text evidence="2">The sequence shown here is derived from an EMBL/GenBank/DDBJ whole genome shotgun (WGS) entry which is preliminary data.</text>
</comment>
<dbReference type="EMBL" id="JAQQFM010000009">
    <property type="protein sequence ID" value="MFL9926516.1"/>
    <property type="molecule type" value="Genomic_DNA"/>
</dbReference>
<name>A0ABW9AC85_9BURK</name>
<keyword evidence="1" id="KW-0472">Membrane</keyword>
<dbReference type="InterPro" id="IPR052534">
    <property type="entry name" value="Extracell_DNA_Util/SecSys_Comp"/>
</dbReference>
<evidence type="ECO:0000313" key="3">
    <source>
        <dbReference type="Proteomes" id="UP001629246"/>
    </source>
</evidence>
<accession>A0ABW9AC85</accession>
<protein>
    <recommendedName>
        <fullName evidence="4">Fimbrial assembly protein</fullName>
    </recommendedName>
</protein>
<dbReference type="InterPro" id="IPR007813">
    <property type="entry name" value="PilN"/>
</dbReference>
<keyword evidence="3" id="KW-1185">Reference proteome</keyword>
<evidence type="ECO:0000256" key="1">
    <source>
        <dbReference type="SAM" id="Phobius"/>
    </source>
</evidence>
<sequence length="191" mass="21150">MSASLNFLPHRLHSRRRRELHFYRQLACAAALGIVIIAAIGALQDRELAQLKELQQILALQNSELDGRVKDAAAMRAEIRQQDIHIQSLRALNAQRASASGLLLTLARITPEHLYLRSVHMTGRELTLGGQAEDSPSVEIFGARLSAAGFRQVHLLELRALNASAYEFRLSAGRTNDEANPITAQPEMGRQ</sequence>
<dbReference type="RefSeq" id="WP_408159734.1">
    <property type="nucleotide sequence ID" value="NZ_JAQQFM010000009.1"/>
</dbReference>
<feature type="transmembrane region" description="Helical" evidence="1">
    <location>
        <begin position="21"/>
        <end position="43"/>
    </location>
</feature>
<gene>
    <name evidence="2" type="ORF">PQR62_19735</name>
</gene>
<reference evidence="2 3" key="1">
    <citation type="journal article" date="2024" name="Chem. Sci.">
        <title>Discovery of megapolipeptins by genome mining of a Burkholderiales bacteria collection.</title>
        <authorList>
            <person name="Paulo B.S."/>
            <person name="Recchia M.J.J."/>
            <person name="Lee S."/>
            <person name="Fergusson C.H."/>
            <person name="Romanowski S.B."/>
            <person name="Hernandez A."/>
            <person name="Krull N."/>
            <person name="Liu D.Y."/>
            <person name="Cavanagh H."/>
            <person name="Bos A."/>
            <person name="Gray C.A."/>
            <person name="Murphy B.T."/>
            <person name="Linington R.G."/>
            <person name="Eustaquio A.S."/>
        </authorList>
    </citation>
    <scope>NUCLEOTIDE SEQUENCE [LARGE SCALE GENOMIC DNA]</scope>
    <source>
        <strain evidence="2 3">RL21-008-BIB-A</strain>
    </source>
</reference>
<organism evidence="2 3">
    <name type="scientific">Herbaspirillum lusitanum</name>
    <dbReference type="NCBI Taxonomy" id="213312"/>
    <lineage>
        <taxon>Bacteria</taxon>
        <taxon>Pseudomonadati</taxon>
        <taxon>Pseudomonadota</taxon>
        <taxon>Betaproteobacteria</taxon>
        <taxon>Burkholderiales</taxon>
        <taxon>Oxalobacteraceae</taxon>
        <taxon>Herbaspirillum</taxon>
    </lineage>
</organism>
<keyword evidence="1" id="KW-1133">Transmembrane helix</keyword>
<keyword evidence="1" id="KW-0812">Transmembrane</keyword>